<dbReference type="Gene3D" id="1.10.1040.10">
    <property type="entry name" value="N-(1-d-carboxylethyl)-l-norvaline Dehydrogenase, domain 2"/>
    <property type="match status" value="1"/>
</dbReference>
<dbReference type="Pfam" id="PF01210">
    <property type="entry name" value="NAD_Gly3P_dh_N"/>
    <property type="match status" value="1"/>
</dbReference>
<dbReference type="InterPro" id="IPR051729">
    <property type="entry name" value="Opine/Lysopine_DH"/>
</dbReference>
<dbReference type="Gene3D" id="3.40.50.720">
    <property type="entry name" value="NAD(P)-binding Rossmann-like Domain"/>
    <property type="match status" value="1"/>
</dbReference>
<dbReference type="PANTHER" id="PTHR38015">
    <property type="entry name" value="BLR6086 PROTEIN"/>
    <property type="match status" value="1"/>
</dbReference>
<dbReference type="GO" id="GO:0047129">
    <property type="term" value="F:opine dehydrogenase activity"/>
    <property type="evidence" value="ECO:0007669"/>
    <property type="project" value="UniProtKB-EC"/>
</dbReference>
<gene>
    <name evidence="4" type="ORF">JOF43_002792</name>
</gene>
<sequence length="362" mass="38855">MGKIAVLGAGNVGLAIAGHMSLSGHDVRLYDRFGDPLVDVEKSGGIELTGEVEGKGTPRLLTSDIAEAVDGADTIVIVAPAFAHEYIGQQLAAVAHPEQMILFQPGALGSGVRLLHQFAEQSRSPSYVAETPTSLYTCRKSGETTVYIGAIKHSVEIASVPASFTDRCVEHLNTYFGGRYVPGPDALTVGLSNHNPIYHLPPSVLNIKTVEDQAQHPLHSLVTPRIAAVIDKMEAERMAISHALGVESKTFWQTLETAYGVTEGTTQERIIQAYGRQAFPEPDSLTHRYFTEDVPFGMVPWLALADEVGVDAPINRSLTVLASALCDRDFMAEGRNIDALGLRGSGREGIRRAFIEGAVALA</sequence>
<evidence type="ECO:0000313" key="5">
    <source>
        <dbReference type="Proteomes" id="UP001519290"/>
    </source>
</evidence>
<feature type="domain" description="Opine dehydrogenase" evidence="3">
    <location>
        <begin position="184"/>
        <end position="326"/>
    </location>
</feature>
<dbReference type="InterPro" id="IPR013328">
    <property type="entry name" value="6PGD_dom2"/>
</dbReference>
<dbReference type="PANTHER" id="PTHR38015:SF1">
    <property type="entry name" value="OPINE DEHYDROGENASE DOMAIN-CONTAINING PROTEIN"/>
    <property type="match status" value="1"/>
</dbReference>
<dbReference type="InterPro" id="IPR011128">
    <property type="entry name" value="G3P_DH_NAD-dep_N"/>
</dbReference>
<name>A0ABS4X2Z8_9MICO</name>
<dbReference type="Proteomes" id="UP001519290">
    <property type="component" value="Unassembled WGS sequence"/>
</dbReference>
<dbReference type="EMBL" id="JAGIOD010000001">
    <property type="protein sequence ID" value="MBP2382835.1"/>
    <property type="molecule type" value="Genomic_DNA"/>
</dbReference>
<dbReference type="SUPFAM" id="SSF51735">
    <property type="entry name" value="NAD(P)-binding Rossmann-fold domains"/>
    <property type="match status" value="1"/>
</dbReference>
<evidence type="ECO:0000256" key="1">
    <source>
        <dbReference type="ARBA" id="ARBA00023002"/>
    </source>
</evidence>
<reference evidence="4 5" key="1">
    <citation type="submission" date="2021-03" db="EMBL/GenBank/DDBJ databases">
        <title>Sequencing the genomes of 1000 actinobacteria strains.</title>
        <authorList>
            <person name="Klenk H.-P."/>
        </authorList>
    </citation>
    <scope>NUCLEOTIDE SEQUENCE [LARGE SCALE GENOMIC DNA]</scope>
    <source>
        <strain evidence="4 5">DSM 14566</strain>
    </source>
</reference>
<dbReference type="SUPFAM" id="SSF48179">
    <property type="entry name" value="6-phosphogluconate dehydrogenase C-terminal domain-like"/>
    <property type="match status" value="1"/>
</dbReference>
<dbReference type="InterPro" id="IPR008927">
    <property type="entry name" value="6-PGluconate_DH-like_C_sf"/>
</dbReference>
<dbReference type="EC" id="1.5.1.28" evidence="4"/>
<evidence type="ECO:0000313" key="4">
    <source>
        <dbReference type="EMBL" id="MBP2382835.1"/>
    </source>
</evidence>
<comment type="caution">
    <text evidence="4">The sequence shown here is derived from an EMBL/GenBank/DDBJ whole genome shotgun (WGS) entry which is preliminary data.</text>
</comment>
<protein>
    <submittedName>
        <fullName evidence="4">Opine dehydrogenase</fullName>
        <ecNumber evidence="4">1.5.1.28</ecNumber>
    </submittedName>
</protein>
<feature type="domain" description="Glycerol-3-phosphate dehydrogenase NAD-dependent N-terminal" evidence="2">
    <location>
        <begin position="3"/>
        <end position="119"/>
    </location>
</feature>
<keyword evidence="1 4" id="KW-0560">Oxidoreductase</keyword>
<dbReference type="InterPro" id="IPR036291">
    <property type="entry name" value="NAD(P)-bd_dom_sf"/>
</dbReference>
<organism evidence="4 5">
    <name type="scientific">Brachybacterium sacelli</name>
    <dbReference type="NCBI Taxonomy" id="173364"/>
    <lineage>
        <taxon>Bacteria</taxon>
        <taxon>Bacillati</taxon>
        <taxon>Actinomycetota</taxon>
        <taxon>Actinomycetes</taxon>
        <taxon>Micrococcales</taxon>
        <taxon>Dermabacteraceae</taxon>
        <taxon>Brachybacterium</taxon>
    </lineage>
</organism>
<dbReference type="InterPro" id="IPR003421">
    <property type="entry name" value="Opine_DH"/>
</dbReference>
<evidence type="ECO:0000259" key="3">
    <source>
        <dbReference type="Pfam" id="PF02317"/>
    </source>
</evidence>
<keyword evidence="5" id="KW-1185">Reference proteome</keyword>
<evidence type="ECO:0000259" key="2">
    <source>
        <dbReference type="Pfam" id="PF01210"/>
    </source>
</evidence>
<dbReference type="Pfam" id="PF02317">
    <property type="entry name" value="Octopine_DH"/>
    <property type="match status" value="1"/>
</dbReference>
<accession>A0ABS4X2Z8</accession>
<dbReference type="RefSeq" id="WP_209902928.1">
    <property type="nucleotide sequence ID" value="NZ_BAAAJW010000028.1"/>
</dbReference>
<proteinExistence type="predicted"/>